<keyword evidence="3" id="KW-1185">Reference proteome</keyword>
<dbReference type="KEGG" id="dca:Desca_0891"/>
<dbReference type="PANTHER" id="PTHR43630">
    <property type="entry name" value="POLY-BETA-1,6-N-ACETYL-D-GLUCOSAMINE SYNTHASE"/>
    <property type="match status" value="1"/>
</dbReference>
<dbReference type="HOGENOM" id="CLU_023736_1_1_9"/>
<dbReference type="InterPro" id="IPR029044">
    <property type="entry name" value="Nucleotide-diphossugar_trans"/>
</dbReference>
<dbReference type="SMART" id="SM00028">
    <property type="entry name" value="TPR"/>
    <property type="match status" value="3"/>
</dbReference>
<dbReference type="Pfam" id="PF00535">
    <property type="entry name" value="Glycos_transf_2"/>
    <property type="match status" value="1"/>
</dbReference>
<dbReference type="InterPro" id="IPR011990">
    <property type="entry name" value="TPR-like_helical_dom_sf"/>
</dbReference>
<dbReference type="Proteomes" id="UP000009226">
    <property type="component" value="Chromosome"/>
</dbReference>
<protein>
    <submittedName>
        <fullName evidence="2">Glycosyl transferase family 2</fullName>
    </submittedName>
</protein>
<dbReference type="Gene3D" id="3.90.550.10">
    <property type="entry name" value="Spore Coat Polysaccharide Biosynthesis Protein SpsA, Chain A"/>
    <property type="match status" value="1"/>
</dbReference>
<dbReference type="eggNOG" id="COG0457">
    <property type="taxonomic scope" value="Bacteria"/>
</dbReference>
<sequence>MRKRLKVSLCMITKDEEHCLLSCLNSVKHLVSEMIVVDTGSSDNTVHLSRLAGARVFNFKWTGDFSLARNFCLEQANGDWILVLDADEILAPVEAAEFYNLLHDQTVEGYFLHLNNYIGNGKQITRDKVLRLFRNKTEYRFAGAIHEQVAPSILKANGGNGLANAPLVINHYGYLDTVIKKKNKFKRNISIITRELKNNPQDPFLLYSLALEHYQIGQIDKGVDYLKRALALMKGSEGYFEDVILNTAIGLWQLGRWESLMDFVKKSLLMLPGQRDLLLIKGLANLALKRYPEAAGDMENSIKSGGSNLIPPFKVLSLIGDAYSLSGEYKKAETMYFLALYRNSNSLYPLTQILRLIQREHVHFDCTKLYRFCTVQKKDSLRRELVKANEYHLAMVVLLLEIYHLCTEKNTELPLPQITSDLLTLVKRLAPLCGNVLSLEYIFITTREIDTYALMIGKGYDCSHFMAWRRIGMLIADLLLFTIKRCCPRWDIHSFVPEEINNYP</sequence>
<accession>F6B9S2</accession>
<evidence type="ECO:0000313" key="3">
    <source>
        <dbReference type="Proteomes" id="UP000009226"/>
    </source>
</evidence>
<evidence type="ECO:0000313" key="2">
    <source>
        <dbReference type="EMBL" id="AEF93770.1"/>
    </source>
</evidence>
<dbReference type="GO" id="GO:0016740">
    <property type="term" value="F:transferase activity"/>
    <property type="evidence" value="ECO:0007669"/>
    <property type="project" value="UniProtKB-KW"/>
</dbReference>
<dbReference type="eggNOG" id="COG0463">
    <property type="taxonomic scope" value="Bacteria"/>
</dbReference>
<gene>
    <name evidence="2" type="ordered locus">Desca_0891</name>
</gene>
<dbReference type="SUPFAM" id="SSF48452">
    <property type="entry name" value="TPR-like"/>
    <property type="match status" value="1"/>
</dbReference>
<proteinExistence type="predicted"/>
<evidence type="ECO:0000259" key="1">
    <source>
        <dbReference type="Pfam" id="PF00535"/>
    </source>
</evidence>
<dbReference type="InterPro" id="IPR001173">
    <property type="entry name" value="Glyco_trans_2-like"/>
</dbReference>
<dbReference type="CDD" id="cd02511">
    <property type="entry name" value="Beta4Glucosyltransferase"/>
    <property type="match status" value="1"/>
</dbReference>
<dbReference type="Gene3D" id="1.25.40.10">
    <property type="entry name" value="Tetratricopeptide repeat domain"/>
    <property type="match status" value="1"/>
</dbReference>
<dbReference type="RefSeq" id="WP_003540194.1">
    <property type="nucleotide sequence ID" value="NC_015565.1"/>
</dbReference>
<dbReference type="AlphaFoldDB" id="F6B9S2"/>
<name>F6B9S2_DESCC</name>
<dbReference type="SUPFAM" id="SSF53448">
    <property type="entry name" value="Nucleotide-diphospho-sugar transferases"/>
    <property type="match status" value="1"/>
</dbReference>
<reference evidence="2 3" key="1">
    <citation type="submission" date="2011-05" db="EMBL/GenBank/DDBJ databases">
        <title>Complete sequence of Desulfotomaculum carboxydivorans CO-1-SRB.</title>
        <authorList>
            <consortium name="US DOE Joint Genome Institute"/>
            <person name="Lucas S."/>
            <person name="Han J."/>
            <person name="Lapidus A."/>
            <person name="Cheng J.-F."/>
            <person name="Goodwin L."/>
            <person name="Pitluck S."/>
            <person name="Peters L."/>
            <person name="Mikhailova N."/>
            <person name="Lu M."/>
            <person name="Han C."/>
            <person name="Tapia R."/>
            <person name="Land M."/>
            <person name="Hauser L."/>
            <person name="Kyrpides N."/>
            <person name="Ivanova N."/>
            <person name="Pagani I."/>
            <person name="Stams A."/>
            <person name="Plugge C."/>
            <person name="Muyzer G."/>
            <person name="Kuever J."/>
            <person name="Parshina S."/>
            <person name="Ivanova A."/>
            <person name="Nazina T."/>
            <person name="Woyke T."/>
        </authorList>
    </citation>
    <scope>NUCLEOTIDE SEQUENCE [LARGE SCALE GENOMIC DNA]</scope>
    <source>
        <strain evidence="3">DSM 14880 / VKM B-2319 / CO-1-SRB</strain>
    </source>
</reference>
<organism evidence="2 3">
    <name type="scientific">Desulfotomaculum nigrificans (strain DSM 14880 / VKM B-2319 / CO-1-SRB)</name>
    <name type="common">Desulfotomaculum carboxydivorans</name>
    <dbReference type="NCBI Taxonomy" id="868595"/>
    <lineage>
        <taxon>Bacteria</taxon>
        <taxon>Bacillati</taxon>
        <taxon>Bacillota</taxon>
        <taxon>Clostridia</taxon>
        <taxon>Eubacteriales</taxon>
        <taxon>Desulfotomaculaceae</taxon>
        <taxon>Desulfotomaculum</taxon>
    </lineage>
</organism>
<dbReference type="EMBL" id="CP002736">
    <property type="protein sequence ID" value="AEF93770.1"/>
    <property type="molecule type" value="Genomic_DNA"/>
</dbReference>
<feature type="domain" description="Glycosyltransferase 2-like" evidence="1">
    <location>
        <begin position="8"/>
        <end position="129"/>
    </location>
</feature>
<dbReference type="PANTHER" id="PTHR43630:SF2">
    <property type="entry name" value="GLYCOSYLTRANSFERASE"/>
    <property type="match status" value="1"/>
</dbReference>
<keyword evidence="2" id="KW-0808">Transferase</keyword>
<dbReference type="STRING" id="868595.Desca_0891"/>
<dbReference type="InterPro" id="IPR019734">
    <property type="entry name" value="TPR_rpt"/>
</dbReference>